<accession>A0AAE0VK57</accession>
<dbReference type="EMBL" id="JAEAOA010000505">
    <property type="protein sequence ID" value="KAK3579842.1"/>
    <property type="molecule type" value="Genomic_DNA"/>
</dbReference>
<organism evidence="1 2">
    <name type="scientific">Potamilus streckersoni</name>
    <dbReference type="NCBI Taxonomy" id="2493646"/>
    <lineage>
        <taxon>Eukaryota</taxon>
        <taxon>Metazoa</taxon>
        <taxon>Spiralia</taxon>
        <taxon>Lophotrochozoa</taxon>
        <taxon>Mollusca</taxon>
        <taxon>Bivalvia</taxon>
        <taxon>Autobranchia</taxon>
        <taxon>Heteroconchia</taxon>
        <taxon>Palaeoheterodonta</taxon>
        <taxon>Unionida</taxon>
        <taxon>Unionoidea</taxon>
        <taxon>Unionidae</taxon>
        <taxon>Ambleminae</taxon>
        <taxon>Lampsilini</taxon>
        <taxon>Potamilus</taxon>
    </lineage>
</organism>
<name>A0AAE0VK57_9BIVA</name>
<keyword evidence="2" id="KW-1185">Reference proteome</keyword>
<reference evidence="1" key="1">
    <citation type="journal article" date="2021" name="Genome Biol. Evol.">
        <title>A High-Quality Reference Genome for a Parasitic Bivalve with Doubly Uniparental Inheritance (Bivalvia: Unionida).</title>
        <authorList>
            <person name="Smith C.H."/>
        </authorList>
    </citation>
    <scope>NUCLEOTIDE SEQUENCE</scope>
    <source>
        <strain evidence="1">CHS0354</strain>
    </source>
</reference>
<gene>
    <name evidence="1" type="ORF">CHS0354_007359</name>
</gene>
<comment type="caution">
    <text evidence="1">The sequence shown here is derived from an EMBL/GenBank/DDBJ whole genome shotgun (WGS) entry which is preliminary data.</text>
</comment>
<protein>
    <submittedName>
        <fullName evidence="1">Uncharacterized protein</fullName>
    </submittedName>
</protein>
<proteinExistence type="predicted"/>
<evidence type="ECO:0000313" key="2">
    <source>
        <dbReference type="Proteomes" id="UP001195483"/>
    </source>
</evidence>
<reference evidence="1" key="2">
    <citation type="journal article" date="2021" name="Genome Biol. Evol.">
        <title>Developing a high-quality reference genome for a parasitic bivalve with doubly uniparental inheritance (Bivalvia: Unionida).</title>
        <authorList>
            <person name="Smith C.H."/>
        </authorList>
    </citation>
    <scope>NUCLEOTIDE SEQUENCE</scope>
    <source>
        <strain evidence="1">CHS0354</strain>
        <tissue evidence="1">Mantle</tissue>
    </source>
</reference>
<dbReference type="AlphaFoldDB" id="A0AAE0VK57"/>
<evidence type="ECO:0000313" key="1">
    <source>
        <dbReference type="EMBL" id="KAK3579842.1"/>
    </source>
</evidence>
<dbReference type="Proteomes" id="UP001195483">
    <property type="component" value="Unassembled WGS sequence"/>
</dbReference>
<sequence length="148" mass="17315">DNLKSRSYNIDIYITDLNKRIMRTCLDGNYGYGHHLTLRSSVAMGIRHVYQQYEDKKWMQVLEAVRQILNGYLMTELESRPRNHGRVTIYQTAPQWSILFKGPKQVYTKLHKGFLETLPQACPLHVTPYDIALRCLCPLLLPCADLYR</sequence>
<reference evidence="1" key="3">
    <citation type="submission" date="2023-05" db="EMBL/GenBank/DDBJ databases">
        <authorList>
            <person name="Smith C.H."/>
        </authorList>
    </citation>
    <scope>NUCLEOTIDE SEQUENCE</scope>
    <source>
        <strain evidence="1">CHS0354</strain>
        <tissue evidence="1">Mantle</tissue>
    </source>
</reference>
<feature type="non-terminal residue" evidence="1">
    <location>
        <position position="148"/>
    </location>
</feature>